<dbReference type="Proteomes" id="UP001196870">
    <property type="component" value="Unassembled WGS sequence"/>
</dbReference>
<dbReference type="RefSeq" id="WP_211853371.1">
    <property type="nucleotide sequence ID" value="NZ_JAAGBB010000017.1"/>
</dbReference>
<reference evidence="2" key="1">
    <citation type="journal article" date="2021" name="Syst. Appl. Microbiol.">
        <title>Roseomonas hellenica sp. nov., isolated from roots of wild-growing Alkanna tinctoria.</title>
        <authorList>
            <person name="Rat A."/>
            <person name="Naranjo H.D."/>
            <person name="Lebbe L."/>
            <person name="Cnockaert M."/>
            <person name="Krigas N."/>
            <person name="Grigoriadou K."/>
            <person name="Maloupa E."/>
            <person name="Willems A."/>
        </authorList>
    </citation>
    <scope>NUCLEOTIDE SEQUENCE [LARGE SCALE GENOMIC DNA]</scope>
    <source>
        <strain evidence="2">LMG 31523</strain>
    </source>
</reference>
<evidence type="ECO:0000313" key="2">
    <source>
        <dbReference type="Proteomes" id="UP001196870"/>
    </source>
</evidence>
<gene>
    <name evidence="1" type="ORF">GXW71_15180</name>
</gene>
<proteinExistence type="predicted"/>
<accession>A0ABS5F0J8</accession>
<evidence type="ECO:0000313" key="1">
    <source>
        <dbReference type="EMBL" id="MBR0665700.1"/>
    </source>
</evidence>
<name>A0ABS5F0J8_9PROT</name>
<comment type="caution">
    <text evidence="1">The sequence shown here is derived from an EMBL/GenBank/DDBJ whole genome shotgun (WGS) entry which is preliminary data.</text>
</comment>
<organism evidence="1 2">
    <name type="scientific">Plastoroseomonas hellenica</name>
    <dbReference type="NCBI Taxonomy" id="2687306"/>
    <lineage>
        <taxon>Bacteria</taxon>
        <taxon>Pseudomonadati</taxon>
        <taxon>Pseudomonadota</taxon>
        <taxon>Alphaproteobacteria</taxon>
        <taxon>Acetobacterales</taxon>
        <taxon>Acetobacteraceae</taxon>
        <taxon>Plastoroseomonas</taxon>
    </lineage>
</organism>
<protein>
    <submittedName>
        <fullName evidence="1">Uncharacterized protein</fullName>
    </submittedName>
</protein>
<keyword evidence="2" id="KW-1185">Reference proteome</keyword>
<dbReference type="EMBL" id="JAAGBB010000017">
    <property type="protein sequence ID" value="MBR0665700.1"/>
    <property type="molecule type" value="Genomic_DNA"/>
</dbReference>
<sequence>MPPEIFTLTEFDDDDRGLTLRMQHGRDLGGVTPDGVEYDYNFIDYIFPMTAGETGARMYLEQPGTIYVQLSRAALGAPKAAAILRYLQRRFDRIMTLEDGIGYELSWVEGAAPELRNP</sequence>